<evidence type="ECO:0000259" key="1">
    <source>
        <dbReference type="Pfam" id="PF04149"/>
    </source>
</evidence>
<protein>
    <submittedName>
        <fullName evidence="2">DUF397 domain-containing protein</fullName>
    </submittedName>
</protein>
<sequence length="87" mass="9650">MGFRGGVPSLPGREACVPEPRPLTWRKSSLSGGEEESCVEVARPPGLVLIRDSKRPSTHITLTAQEWESFLTRIENDYFGPLRRGAL</sequence>
<keyword evidence="3" id="KW-1185">Reference proteome</keyword>
<proteinExistence type="predicted"/>
<dbReference type="Pfam" id="PF04149">
    <property type="entry name" value="DUF397"/>
    <property type="match status" value="1"/>
</dbReference>
<comment type="caution">
    <text evidence="2">The sequence shown here is derived from an EMBL/GenBank/DDBJ whole genome shotgun (WGS) entry which is preliminary data.</text>
</comment>
<reference evidence="2 3" key="1">
    <citation type="submission" date="2018-06" db="EMBL/GenBank/DDBJ databases">
        <title>Actinomadura craniellae sp. nov. isolated from marine sponge Craniella sp.</title>
        <authorList>
            <person name="Li L."/>
            <person name="Xu Q.H."/>
            <person name="Lin H.W."/>
            <person name="Lu Y.H."/>
        </authorList>
    </citation>
    <scope>NUCLEOTIDE SEQUENCE [LARGE SCALE GENOMIC DNA]</scope>
    <source>
        <strain evidence="2 3">LHW63021</strain>
    </source>
</reference>
<organism evidence="2 3">
    <name type="scientific">Actinomadura craniellae</name>
    <dbReference type="NCBI Taxonomy" id="2231787"/>
    <lineage>
        <taxon>Bacteria</taxon>
        <taxon>Bacillati</taxon>
        <taxon>Actinomycetota</taxon>
        <taxon>Actinomycetes</taxon>
        <taxon>Streptosporangiales</taxon>
        <taxon>Thermomonosporaceae</taxon>
        <taxon>Actinomadura</taxon>
    </lineage>
</organism>
<accession>A0A365H465</accession>
<feature type="domain" description="DUF397" evidence="1">
    <location>
        <begin position="23"/>
        <end position="74"/>
    </location>
</feature>
<dbReference type="InterPro" id="IPR007278">
    <property type="entry name" value="DUF397"/>
</dbReference>
<dbReference type="OrthoDB" id="3542324at2"/>
<dbReference type="Proteomes" id="UP000251891">
    <property type="component" value="Unassembled WGS sequence"/>
</dbReference>
<name>A0A365H465_9ACTN</name>
<dbReference type="RefSeq" id="WP_111869377.1">
    <property type="nucleotide sequence ID" value="NZ_QLYX01000008.1"/>
</dbReference>
<gene>
    <name evidence="2" type="ORF">DPM19_18515</name>
</gene>
<evidence type="ECO:0000313" key="2">
    <source>
        <dbReference type="EMBL" id="RAY13839.1"/>
    </source>
</evidence>
<evidence type="ECO:0000313" key="3">
    <source>
        <dbReference type="Proteomes" id="UP000251891"/>
    </source>
</evidence>
<dbReference type="AlphaFoldDB" id="A0A365H465"/>
<dbReference type="EMBL" id="QLYX01000008">
    <property type="protein sequence ID" value="RAY13839.1"/>
    <property type="molecule type" value="Genomic_DNA"/>
</dbReference>